<feature type="region of interest" description="Disordered" evidence="1">
    <location>
        <begin position="1"/>
        <end position="24"/>
    </location>
</feature>
<organism evidence="2 3">
    <name type="scientific">Bacillus badius</name>
    <dbReference type="NCBI Taxonomy" id="1455"/>
    <lineage>
        <taxon>Bacteria</taxon>
        <taxon>Bacillati</taxon>
        <taxon>Bacillota</taxon>
        <taxon>Bacilli</taxon>
        <taxon>Bacillales</taxon>
        <taxon>Bacillaceae</taxon>
        <taxon>Pseudobacillus</taxon>
    </lineage>
</organism>
<evidence type="ECO:0000313" key="3">
    <source>
        <dbReference type="Proteomes" id="UP000031982"/>
    </source>
</evidence>
<name>A0ABR5AQ81_BACBA</name>
<proteinExistence type="predicted"/>
<dbReference type="Proteomes" id="UP000031982">
    <property type="component" value="Unassembled WGS sequence"/>
</dbReference>
<sequence>MEGAKTPVESEAPGMDIKQPPSASKLKRTAVFYSAAVRRHDDTLFIELVSSLNLSNLRQAVFLLKQ</sequence>
<dbReference type="EMBL" id="JXLP01000019">
    <property type="protein sequence ID" value="KIL76910.1"/>
    <property type="molecule type" value="Genomic_DNA"/>
</dbReference>
<gene>
    <name evidence="2" type="ORF">SD77_1870</name>
</gene>
<reference evidence="2 3" key="1">
    <citation type="submission" date="2015-01" db="EMBL/GenBank/DDBJ databases">
        <title>Genome Assembly of Bacillus badius MTCC 1458.</title>
        <authorList>
            <person name="Verma A."/>
            <person name="Khatri I."/>
            <person name="Mual P."/>
            <person name="Subramanian S."/>
            <person name="Krishnamurthi S."/>
        </authorList>
    </citation>
    <scope>NUCLEOTIDE SEQUENCE [LARGE SCALE GENOMIC DNA]</scope>
    <source>
        <strain evidence="2 3">MTCC 1458</strain>
    </source>
</reference>
<evidence type="ECO:0000313" key="2">
    <source>
        <dbReference type="EMBL" id="KIL76910.1"/>
    </source>
</evidence>
<protein>
    <submittedName>
        <fullName evidence="2">Uncharacterized protein</fullName>
    </submittedName>
</protein>
<evidence type="ECO:0000256" key="1">
    <source>
        <dbReference type="SAM" id="MobiDB-lite"/>
    </source>
</evidence>
<accession>A0ABR5AQ81</accession>
<comment type="caution">
    <text evidence="2">The sequence shown here is derived from an EMBL/GenBank/DDBJ whole genome shotgun (WGS) entry which is preliminary data.</text>
</comment>
<keyword evidence="3" id="KW-1185">Reference proteome</keyword>